<dbReference type="Proteomes" id="UP000275749">
    <property type="component" value="Unassembled WGS sequence"/>
</dbReference>
<feature type="domain" description="Metallo-beta-lactamase" evidence="5">
    <location>
        <begin position="16"/>
        <end position="205"/>
    </location>
</feature>
<keyword evidence="2" id="KW-0479">Metal-binding</keyword>
<evidence type="ECO:0000256" key="3">
    <source>
        <dbReference type="ARBA" id="ARBA00022801"/>
    </source>
</evidence>
<dbReference type="CDD" id="cd06262">
    <property type="entry name" value="metallo-hydrolase-like_MBL-fold"/>
    <property type="match status" value="1"/>
</dbReference>
<dbReference type="Pfam" id="PF00753">
    <property type="entry name" value="Lactamase_B"/>
    <property type="match status" value="1"/>
</dbReference>
<evidence type="ECO:0000256" key="4">
    <source>
        <dbReference type="ARBA" id="ARBA00022833"/>
    </source>
</evidence>
<reference evidence="6 7" key="1">
    <citation type="submission" date="2018-11" db="EMBL/GenBank/DDBJ databases">
        <title>Sequencing the genomes of 1000 actinobacteria strains.</title>
        <authorList>
            <person name="Klenk H.-P."/>
        </authorList>
    </citation>
    <scope>NUCLEOTIDE SEQUENCE [LARGE SCALE GENOMIC DNA]</scope>
    <source>
        <strain evidence="6 7">DSM 10546</strain>
    </source>
</reference>
<accession>A0A3N1ZQW7</accession>
<dbReference type="RefSeq" id="WP_245995484.1">
    <property type="nucleotide sequence ID" value="NZ_RKHG01000001.1"/>
</dbReference>
<evidence type="ECO:0000256" key="1">
    <source>
        <dbReference type="ARBA" id="ARBA00001947"/>
    </source>
</evidence>
<proteinExistence type="predicted"/>
<dbReference type="EMBL" id="RKHG01000001">
    <property type="protein sequence ID" value="ROR53088.1"/>
    <property type="molecule type" value="Genomic_DNA"/>
</dbReference>
<evidence type="ECO:0000256" key="2">
    <source>
        <dbReference type="ARBA" id="ARBA00022723"/>
    </source>
</evidence>
<keyword evidence="3 6" id="KW-0378">Hydrolase</keyword>
<dbReference type="InterPro" id="IPR036866">
    <property type="entry name" value="RibonucZ/Hydroxyglut_hydro"/>
</dbReference>
<comment type="caution">
    <text evidence="6">The sequence shown here is derived from an EMBL/GenBank/DDBJ whole genome shotgun (WGS) entry which is preliminary data.</text>
</comment>
<comment type="cofactor">
    <cofactor evidence="1">
        <name>Zn(2+)</name>
        <dbReference type="ChEBI" id="CHEBI:29105"/>
    </cofactor>
</comment>
<evidence type="ECO:0000313" key="7">
    <source>
        <dbReference type="Proteomes" id="UP000275749"/>
    </source>
</evidence>
<evidence type="ECO:0000259" key="5">
    <source>
        <dbReference type="SMART" id="SM00849"/>
    </source>
</evidence>
<dbReference type="GO" id="GO:0016787">
    <property type="term" value="F:hydrolase activity"/>
    <property type="evidence" value="ECO:0007669"/>
    <property type="project" value="UniProtKB-KW"/>
</dbReference>
<dbReference type="SMART" id="SM00849">
    <property type="entry name" value="Lactamase_B"/>
    <property type="match status" value="1"/>
</dbReference>
<dbReference type="InterPro" id="IPR051453">
    <property type="entry name" value="MBL_Glyoxalase_II"/>
</dbReference>
<dbReference type="AlphaFoldDB" id="A0A3N1ZQW7"/>
<dbReference type="SUPFAM" id="SSF56281">
    <property type="entry name" value="Metallo-hydrolase/oxidoreductase"/>
    <property type="match status" value="1"/>
</dbReference>
<keyword evidence="4" id="KW-0862">Zinc</keyword>
<dbReference type="Gene3D" id="3.60.15.10">
    <property type="entry name" value="Ribonuclease Z/Hydroxyacylglutathione hydrolase-like"/>
    <property type="match status" value="1"/>
</dbReference>
<gene>
    <name evidence="6" type="ORF">EDD41_0211</name>
</gene>
<dbReference type="PANTHER" id="PTHR46233:SF3">
    <property type="entry name" value="HYDROXYACYLGLUTATHIONE HYDROLASE GLOC"/>
    <property type="match status" value="1"/>
</dbReference>
<dbReference type="InterPro" id="IPR001279">
    <property type="entry name" value="Metallo-B-lactamas"/>
</dbReference>
<name>A0A3N1ZQW7_9ACTN</name>
<dbReference type="PANTHER" id="PTHR46233">
    <property type="entry name" value="HYDROXYACYLGLUTATHIONE HYDROLASE GLOC"/>
    <property type="match status" value="1"/>
</dbReference>
<protein>
    <submittedName>
        <fullName evidence="6">Glyoxylase-like metal-dependent hydrolase (Beta-lactamase superfamily II)</fullName>
    </submittedName>
</protein>
<dbReference type="GO" id="GO:0046872">
    <property type="term" value="F:metal ion binding"/>
    <property type="evidence" value="ECO:0007669"/>
    <property type="project" value="UniProtKB-KW"/>
</dbReference>
<organism evidence="6 7">
    <name type="scientific">Luteococcus japonicus</name>
    <dbReference type="NCBI Taxonomy" id="33984"/>
    <lineage>
        <taxon>Bacteria</taxon>
        <taxon>Bacillati</taxon>
        <taxon>Actinomycetota</taxon>
        <taxon>Actinomycetes</taxon>
        <taxon>Propionibacteriales</taxon>
        <taxon>Propionibacteriaceae</taxon>
        <taxon>Luteococcus</taxon>
    </lineage>
</organism>
<sequence>MVPFVLIASFPAGPWQANCYLLAQAEGGPCVVVDPGVDAAHGVRQGLKQYGLSVDAVLLSHGHVDHVAAAREIADEAEVPVWVHEADVDLLSEPMLALSEDARGILEMMYGSTTFTPPKDVRHYEGDVTVAGIRFATRHAPGHTPGCTLLLPELDQHQLVFTGDVIFAGSIGRTDLPRGDAFAMAASLATQVLSLPDEANLLPGHGPTTTMAQERSANQWLHPQNLMAMQAQASATNRTDNDGSDL</sequence>
<evidence type="ECO:0000313" key="6">
    <source>
        <dbReference type="EMBL" id="ROR53088.1"/>
    </source>
</evidence>